<evidence type="ECO:0000256" key="12">
    <source>
        <dbReference type="RuleBase" id="RU003903"/>
    </source>
</evidence>
<dbReference type="Gene3D" id="1.10.3730.10">
    <property type="entry name" value="ProC C-terminal domain-like"/>
    <property type="match status" value="1"/>
</dbReference>
<protein>
    <recommendedName>
        <fullName evidence="9 10">Pyrroline-5-carboxylate reductase</fullName>
        <shortName evidence="9">P5C reductase</shortName>
        <shortName evidence="9">P5CR</shortName>
        <ecNumber evidence="9 10">1.5.1.2</ecNumber>
    </recommendedName>
    <alternativeName>
        <fullName evidence="9">PCA reductase</fullName>
    </alternativeName>
</protein>
<dbReference type="GO" id="GO:0005737">
    <property type="term" value="C:cytoplasm"/>
    <property type="evidence" value="ECO:0007669"/>
    <property type="project" value="UniProtKB-SubCell"/>
</dbReference>
<dbReference type="Pfam" id="PF14748">
    <property type="entry name" value="P5CR_dimer"/>
    <property type="match status" value="1"/>
</dbReference>
<comment type="pathway">
    <text evidence="9 12">Amino-acid biosynthesis; L-proline biosynthesis; L-proline from L-glutamate 5-semialdehyde: step 1/1.</text>
</comment>
<evidence type="ECO:0000256" key="8">
    <source>
        <dbReference type="ARBA" id="ARBA00058118"/>
    </source>
</evidence>
<dbReference type="GO" id="GO:0004735">
    <property type="term" value="F:pyrroline-5-carboxylate reductase activity"/>
    <property type="evidence" value="ECO:0007669"/>
    <property type="project" value="UniProtKB-UniRule"/>
</dbReference>
<comment type="function">
    <text evidence="8 9">Catalyzes the reduction of 1-pyrroline-5-carboxylate (PCA) to L-proline.</text>
</comment>
<dbReference type="PROSITE" id="PS00521">
    <property type="entry name" value="P5CR"/>
    <property type="match status" value="1"/>
</dbReference>
<evidence type="ECO:0000256" key="5">
    <source>
        <dbReference type="ARBA" id="ARBA00022650"/>
    </source>
</evidence>
<dbReference type="GO" id="GO:0055129">
    <property type="term" value="P:L-proline biosynthetic process"/>
    <property type="evidence" value="ECO:0007669"/>
    <property type="project" value="UniProtKB-UniRule"/>
</dbReference>
<comment type="catalytic activity">
    <reaction evidence="9 12">
        <text>L-proline + NADP(+) = (S)-1-pyrroline-5-carboxylate + NADPH + 2 H(+)</text>
        <dbReference type="Rhea" id="RHEA:14109"/>
        <dbReference type="ChEBI" id="CHEBI:15378"/>
        <dbReference type="ChEBI" id="CHEBI:17388"/>
        <dbReference type="ChEBI" id="CHEBI:57783"/>
        <dbReference type="ChEBI" id="CHEBI:58349"/>
        <dbReference type="ChEBI" id="CHEBI:60039"/>
        <dbReference type="EC" id="1.5.1.2"/>
    </reaction>
</comment>
<evidence type="ECO:0000256" key="10">
    <source>
        <dbReference type="NCBIfam" id="TIGR00112"/>
    </source>
</evidence>
<dbReference type="InterPro" id="IPR029036">
    <property type="entry name" value="P5CR_dimer"/>
</dbReference>
<evidence type="ECO:0000256" key="4">
    <source>
        <dbReference type="ARBA" id="ARBA00022605"/>
    </source>
</evidence>
<dbReference type="NCBIfam" id="TIGR00112">
    <property type="entry name" value="proC"/>
    <property type="match status" value="1"/>
</dbReference>
<feature type="binding site" evidence="11">
    <location>
        <begin position="8"/>
        <end position="13"/>
    </location>
    <ligand>
        <name>NADP(+)</name>
        <dbReference type="ChEBI" id="CHEBI:58349"/>
    </ligand>
</feature>
<dbReference type="FunFam" id="3.40.50.720:FF:000190">
    <property type="entry name" value="Pyrroline-5-carboxylate reductase"/>
    <property type="match status" value="1"/>
</dbReference>
<keyword evidence="6 9" id="KW-0521">NADP</keyword>
<reference evidence="15" key="2">
    <citation type="submission" date="2021-04" db="EMBL/GenBank/DDBJ databases">
        <authorList>
            <person name="Dong X."/>
        </authorList>
    </citation>
    <scope>NUCLEOTIDE SEQUENCE</scope>
    <source>
        <strain evidence="15">ZWT</strain>
    </source>
</reference>
<evidence type="ECO:0000313" key="16">
    <source>
        <dbReference type="Proteomes" id="UP001056429"/>
    </source>
</evidence>
<organism evidence="15 16">
    <name type="scientific">Oceanirhabdus seepicola</name>
    <dbReference type="NCBI Taxonomy" id="2828781"/>
    <lineage>
        <taxon>Bacteria</taxon>
        <taxon>Bacillati</taxon>
        <taxon>Bacillota</taxon>
        <taxon>Clostridia</taxon>
        <taxon>Eubacteriales</taxon>
        <taxon>Clostridiaceae</taxon>
        <taxon>Oceanirhabdus</taxon>
    </lineage>
</organism>
<sequence>MCKKIGFIGCGNMGSAMVGGMIKSGNIDKNNVIIFDRSTEKTSSLKERYGINVGKSSVDIASASDIIILSVKPNIYKDVIEEIKGIIDENKIIVTIAAGQKITDVEKMFKKPVKIIRTMPNTPALVGEGMSALCKNQLATEQDLEEIKEIFECFGEAEVIKEDLIDAFIAVSGSSPAYVFMFIEALADGAVLEGMPRDKAYKMACQAVLGSAKMVMESNEHPAKLRDNVCSPGGTTIEAVAELESKGFKSAVISAMRKCAHKSRYMK</sequence>
<keyword evidence="4 9" id="KW-0028">Amino-acid biosynthesis</keyword>
<dbReference type="FunFam" id="1.10.3730.10:FF:000001">
    <property type="entry name" value="Pyrroline-5-carboxylate reductase"/>
    <property type="match status" value="1"/>
</dbReference>
<dbReference type="SUPFAM" id="SSF51735">
    <property type="entry name" value="NAD(P)-binding Rossmann-fold domains"/>
    <property type="match status" value="1"/>
</dbReference>
<evidence type="ECO:0000256" key="11">
    <source>
        <dbReference type="PIRSR" id="PIRSR000193-1"/>
    </source>
</evidence>
<comment type="similarity">
    <text evidence="2 9 12">Belongs to the pyrroline-5-carboxylate reductase family.</text>
</comment>
<comment type="catalytic activity">
    <reaction evidence="9">
        <text>L-proline + NAD(+) = (S)-1-pyrroline-5-carboxylate + NADH + 2 H(+)</text>
        <dbReference type="Rhea" id="RHEA:14105"/>
        <dbReference type="ChEBI" id="CHEBI:15378"/>
        <dbReference type="ChEBI" id="CHEBI:17388"/>
        <dbReference type="ChEBI" id="CHEBI:57540"/>
        <dbReference type="ChEBI" id="CHEBI:57945"/>
        <dbReference type="ChEBI" id="CHEBI:60039"/>
        <dbReference type="EC" id="1.5.1.2"/>
    </reaction>
</comment>
<evidence type="ECO:0000259" key="14">
    <source>
        <dbReference type="Pfam" id="PF14748"/>
    </source>
</evidence>
<name>A0A9J6P3J5_9CLOT</name>
<evidence type="ECO:0000256" key="6">
    <source>
        <dbReference type="ARBA" id="ARBA00022857"/>
    </source>
</evidence>
<dbReference type="InterPro" id="IPR028939">
    <property type="entry name" value="P5C_Rdtase_cat_N"/>
</dbReference>
<evidence type="ECO:0000313" key="15">
    <source>
        <dbReference type="EMBL" id="MCM1990940.1"/>
    </source>
</evidence>
<comment type="subcellular location">
    <subcellularLocation>
        <location evidence="1 9">Cytoplasm</location>
    </subcellularLocation>
</comment>
<dbReference type="InterPro" id="IPR036291">
    <property type="entry name" value="NAD(P)-bd_dom_sf"/>
</dbReference>
<feature type="domain" description="Pyrroline-5-carboxylate reductase catalytic N-terminal" evidence="13">
    <location>
        <begin position="4"/>
        <end position="99"/>
    </location>
</feature>
<dbReference type="HAMAP" id="MF_01925">
    <property type="entry name" value="P5C_reductase"/>
    <property type="match status" value="1"/>
</dbReference>
<comment type="caution">
    <text evidence="15">The sequence shown here is derived from an EMBL/GenBank/DDBJ whole genome shotgun (WGS) entry which is preliminary data.</text>
</comment>
<dbReference type="Pfam" id="PF03807">
    <property type="entry name" value="F420_oxidored"/>
    <property type="match status" value="1"/>
</dbReference>
<dbReference type="EMBL" id="JAGSOJ010000003">
    <property type="protein sequence ID" value="MCM1990940.1"/>
    <property type="molecule type" value="Genomic_DNA"/>
</dbReference>
<dbReference type="EC" id="1.5.1.2" evidence="9 10"/>
<evidence type="ECO:0000256" key="7">
    <source>
        <dbReference type="ARBA" id="ARBA00023002"/>
    </source>
</evidence>
<reference evidence="15" key="1">
    <citation type="journal article" date="2021" name="mSystems">
        <title>Bacteria and Archaea Synergistically Convert Glycine Betaine to Biogenic Methane in the Formosa Cold Seep of the South China Sea.</title>
        <authorList>
            <person name="Li L."/>
            <person name="Zhang W."/>
            <person name="Zhang S."/>
            <person name="Song L."/>
            <person name="Sun Q."/>
            <person name="Zhang H."/>
            <person name="Xiang H."/>
            <person name="Dong X."/>
        </authorList>
    </citation>
    <scope>NUCLEOTIDE SEQUENCE</scope>
    <source>
        <strain evidence="15">ZWT</strain>
    </source>
</reference>
<dbReference type="Gene3D" id="3.40.50.720">
    <property type="entry name" value="NAD(P)-binding Rossmann-like Domain"/>
    <property type="match status" value="1"/>
</dbReference>
<dbReference type="InterPro" id="IPR008927">
    <property type="entry name" value="6-PGluconate_DH-like_C_sf"/>
</dbReference>
<dbReference type="InterPro" id="IPR053790">
    <property type="entry name" value="P5CR-like_CS"/>
</dbReference>
<dbReference type="PANTHER" id="PTHR11645">
    <property type="entry name" value="PYRROLINE-5-CARBOXYLATE REDUCTASE"/>
    <property type="match status" value="1"/>
</dbReference>
<keyword evidence="3 9" id="KW-0963">Cytoplasm</keyword>
<evidence type="ECO:0000256" key="3">
    <source>
        <dbReference type="ARBA" id="ARBA00022490"/>
    </source>
</evidence>
<dbReference type="SUPFAM" id="SSF48179">
    <property type="entry name" value="6-phosphogluconate dehydrogenase C-terminal domain-like"/>
    <property type="match status" value="1"/>
</dbReference>
<dbReference type="Proteomes" id="UP001056429">
    <property type="component" value="Unassembled WGS sequence"/>
</dbReference>
<evidence type="ECO:0000256" key="2">
    <source>
        <dbReference type="ARBA" id="ARBA00005525"/>
    </source>
</evidence>
<evidence type="ECO:0000256" key="9">
    <source>
        <dbReference type="HAMAP-Rule" id="MF_01925"/>
    </source>
</evidence>
<dbReference type="PANTHER" id="PTHR11645:SF0">
    <property type="entry name" value="PYRROLINE-5-CARBOXYLATE REDUCTASE 3"/>
    <property type="match status" value="1"/>
</dbReference>
<keyword evidence="7 9" id="KW-0560">Oxidoreductase</keyword>
<evidence type="ECO:0000259" key="13">
    <source>
        <dbReference type="Pfam" id="PF03807"/>
    </source>
</evidence>
<feature type="domain" description="Pyrroline-5-carboxylate reductase dimerisation" evidence="14">
    <location>
        <begin position="162"/>
        <end position="265"/>
    </location>
</feature>
<proteinExistence type="inferred from homology"/>
<evidence type="ECO:0000256" key="1">
    <source>
        <dbReference type="ARBA" id="ARBA00004496"/>
    </source>
</evidence>
<keyword evidence="16" id="KW-1185">Reference proteome</keyword>
<gene>
    <name evidence="9 15" type="primary">proC</name>
    <name evidence="15" type="ORF">KDK92_14510</name>
</gene>
<dbReference type="RefSeq" id="WP_250860050.1">
    <property type="nucleotide sequence ID" value="NZ_JAGSOJ010000003.1"/>
</dbReference>
<dbReference type="InterPro" id="IPR000304">
    <property type="entry name" value="Pyrroline-COOH_reductase"/>
</dbReference>
<keyword evidence="5 9" id="KW-0641">Proline biosynthesis</keyword>
<dbReference type="AlphaFoldDB" id="A0A9J6P3J5"/>
<accession>A0A9J6P3J5</accession>
<dbReference type="PIRSF" id="PIRSF000193">
    <property type="entry name" value="Pyrrol-5-carb_rd"/>
    <property type="match status" value="1"/>
</dbReference>